<keyword evidence="4" id="KW-1185">Reference proteome</keyword>
<evidence type="ECO:0000313" key="4">
    <source>
        <dbReference type="Proteomes" id="UP001283361"/>
    </source>
</evidence>
<dbReference type="Proteomes" id="UP001283361">
    <property type="component" value="Unassembled WGS sequence"/>
</dbReference>
<protein>
    <submittedName>
        <fullName evidence="3">Uncharacterized protein</fullName>
    </submittedName>
</protein>
<evidence type="ECO:0000313" key="3">
    <source>
        <dbReference type="EMBL" id="KAK3700609.1"/>
    </source>
</evidence>
<evidence type="ECO:0000256" key="2">
    <source>
        <dbReference type="SAM" id="Phobius"/>
    </source>
</evidence>
<reference evidence="3" key="1">
    <citation type="journal article" date="2023" name="G3 (Bethesda)">
        <title>A reference genome for the long-term kleptoplast-retaining sea slug Elysia crispata morphotype clarki.</title>
        <authorList>
            <person name="Eastman K.E."/>
            <person name="Pendleton A.L."/>
            <person name="Shaikh M.A."/>
            <person name="Suttiyut T."/>
            <person name="Ogas R."/>
            <person name="Tomko P."/>
            <person name="Gavelis G."/>
            <person name="Widhalm J.R."/>
            <person name="Wisecaver J.H."/>
        </authorList>
    </citation>
    <scope>NUCLEOTIDE SEQUENCE</scope>
    <source>
        <strain evidence="3">ECLA1</strain>
    </source>
</reference>
<feature type="region of interest" description="Disordered" evidence="1">
    <location>
        <begin position="384"/>
        <end position="428"/>
    </location>
</feature>
<sequence>MQQVDKSARSGLKLIICAALVQSNPTPQTRQLALIVVVRYRLSATERPQGSTQDSEVPLPFAAMTLYVAAALCLVLAVTENSMVKISAAPYVERCEKEKDCSLRADNVYLNCTVGHYASCQGVKERLRETERYSRDMSLLPYLSGIQIYDRPFSNRTIESLAFQFHVPVTDIGDSGTSGVLVEFSEHESSDQNHWYSHRMDPICRYFNFLNSSISKQEVAASKMKISYNCIGLDIIAGTFELKLQTIGLPSSLPLVYVISWTDNIGLSSDHLHPEVPVGGSVWSHQLIAVALLAPPGTNLASIHVIFQPARKQVEFYDVTLITEPTQKIAQSKLLQSLEKIIFHDVPPGSYKVKVKAFGARCVSVPSQCPPLISSTVIVDHQAEDHTQPTPDSEQPKYDTQTRHPLRSGFSTAQTDHESSGSSGSSRNTQNLSTILGVVVALIFVTALFVSICVFAAHRRKDRLCCAAGTTEAEMVTIDVISLADRSLEQQISRYFTQFLTEILGATVTLRLPYISHSDPEAEVCVTPAGSDEPLLQAPMWTTHSKRGESSDYSATLSIILDFFYGSQEKESFGPWNSASVDESAVSAYPTKNWPRLCSEIRKAISSFGHERVLCVTFAHQVAPNTALSVKSSRFDHDDAMSSWTDATNHQTIFSDISVSVVPRSKNDSSSLVNYLEPDDCQTCSYGVPTFFLPADRHKLYSKLVQGENLGDSDPVLLDSEHCKSLANALEVYTRAREKRSYTEARLGSPTRCSSLETLSVRLFLATNNESQDSK</sequence>
<keyword evidence="2" id="KW-1133">Transmembrane helix</keyword>
<feature type="transmembrane region" description="Helical" evidence="2">
    <location>
        <begin position="435"/>
        <end position="457"/>
    </location>
</feature>
<feature type="transmembrane region" description="Helical" evidence="2">
    <location>
        <begin position="57"/>
        <end position="78"/>
    </location>
</feature>
<accession>A0AAE1CJT1</accession>
<evidence type="ECO:0000256" key="1">
    <source>
        <dbReference type="SAM" id="MobiDB-lite"/>
    </source>
</evidence>
<keyword evidence="2" id="KW-0812">Transmembrane</keyword>
<name>A0AAE1CJT1_9GAST</name>
<dbReference type="EMBL" id="JAWDGP010007907">
    <property type="protein sequence ID" value="KAK3700609.1"/>
    <property type="molecule type" value="Genomic_DNA"/>
</dbReference>
<proteinExistence type="predicted"/>
<keyword evidence="2" id="KW-0472">Membrane</keyword>
<organism evidence="3 4">
    <name type="scientific">Elysia crispata</name>
    <name type="common">lettuce slug</name>
    <dbReference type="NCBI Taxonomy" id="231223"/>
    <lineage>
        <taxon>Eukaryota</taxon>
        <taxon>Metazoa</taxon>
        <taxon>Spiralia</taxon>
        <taxon>Lophotrochozoa</taxon>
        <taxon>Mollusca</taxon>
        <taxon>Gastropoda</taxon>
        <taxon>Heterobranchia</taxon>
        <taxon>Euthyneura</taxon>
        <taxon>Panpulmonata</taxon>
        <taxon>Sacoglossa</taxon>
        <taxon>Placobranchoidea</taxon>
        <taxon>Plakobranchidae</taxon>
        <taxon>Elysia</taxon>
    </lineage>
</organism>
<gene>
    <name evidence="3" type="ORF">RRG08_032410</name>
</gene>
<comment type="caution">
    <text evidence="3">The sequence shown here is derived from an EMBL/GenBank/DDBJ whole genome shotgun (WGS) entry which is preliminary data.</text>
</comment>
<dbReference type="AlphaFoldDB" id="A0AAE1CJT1"/>